<evidence type="ECO:0000256" key="1">
    <source>
        <dbReference type="SAM" id="MobiDB-lite"/>
    </source>
</evidence>
<comment type="caution">
    <text evidence="2">The sequence shown here is derived from an EMBL/GenBank/DDBJ whole genome shotgun (WGS) entry which is preliminary data.</text>
</comment>
<organism evidence="2">
    <name type="scientific">mine drainage metagenome</name>
    <dbReference type="NCBI Taxonomy" id="410659"/>
    <lineage>
        <taxon>unclassified sequences</taxon>
        <taxon>metagenomes</taxon>
        <taxon>ecological metagenomes</taxon>
    </lineage>
</organism>
<evidence type="ECO:0000313" key="2">
    <source>
        <dbReference type="EMBL" id="OIQ69082.1"/>
    </source>
</evidence>
<accession>A0A1J5PCX9</accession>
<feature type="compositionally biased region" description="Low complexity" evidence="1">
    <location>
        <begin position="21"/>
        <end position="53"/>
    </location>
</feature>
<reference evidence="2" key="1">
    <citation type="submission" date="2016-10" db="EMBL/GenBank/DDBJ databases">
        <title>Sequence of Gallionella enrichment culture.</title>
        <authorList>
            <person name="Poehlein A."/>
            <person name="Muehling M."/>
            <person name="Daniel R."/>
        </authorList>
    </citation>
    <scope>NUCLEOTIDE SEQUENCE</scope>
</reference>
<dbReference type="AlphaFoldDB" id="A0A1J5PCX9"/>
<name>A0A1J5PCX9_9ZZZZ</name>
<gene>
    <name evidence="2" type="ORF">GALL_493200</name>
</gene>
<dbReference type="EMBL" id="MLJW01004928">
    <property type="protein sequence ID" value="OIQ69082.1"/>
    <property type="molecule type" value="Genomic_DNA"/>
</dbReference>
<sequence>MVAEAADALRVPSKALRYQPSSGGARATRTGAAAGASGTGAAKAPSTQAGTTAAQGTRGHVYVLLNGKPVSVLVQSGLDDGTNAEILSGKLAVGDAVIIGESTGAGARSTASTGLRFQP</sequence>
<protein>
    <submittedName>
        <fullName evidence="2">Uncharacterized protein</fullName>
    </submittedName>
</protein>
<proteinExistence type="predicted"/>
<dbReference type="Gene3D" id="2.40.420.20">
    <property type="match status" value="1"/>
</dbReference>
<feature type="region of interest" description="Disordered" evidence="1">
    <location>
        <begin position="13"/>
        <end position="53"/>
    </location>
</feature>